<comment type="catalytic activity">
    <reaction evidence="10 11">
        <text>L-kynurenine + NADPH + O2 + H(+) = 3-hydroxy-L-kynurenine + NADP(+) + H2O</text>
        <dbReference type="Rhea" id="RHEA:20545"/>
        <dbReference type="ChEBI" id="CHEBI:15377"/>
        <dbReference type="ChEBI" id="CHEBI:15378"/>
        <dbReference type="ChEBI" id="CHEBI:15379"/>
        <dbReference type="ChEBI" id="CHEBI:57783"/>
        <dbReference type="ChEBI" id="CHEBI:57959"/>
        <dbReference type="ChEBI" id="CHEBI:58125"/>
        <dbReference type="ChEBI" id="CHEBI:58349"/>
        <dbReference type="EC" id="1.14.13.9"/>
    </reaction>
</comment>
<dbReference type="GO" id="GO:0006569">
    <property type="term" value="P:L-tryptophan catabolic process"/>
    <property type="evidence" value="ECO:0007669"/>
    <property type="project" value="UniProtKB-UniRule"/>
</dbReference>
<dbReference type="GO" id="GO:0034354">
    <property type="term" value="P:'de novo' NAD+ biosynthetic process from L-tryptophan"/>
    <property type="evidence" value="ECO:0007669"/>
    <property type="project" value="UniProtKB-UniRule"/>
</dbReference>
<keyword evidence="9 11" id="KW-0496">Mitochondrion</keyword>
<feature type="transmembrane region" description="Helical" evidence="12">
    <location>
        <begin position="454"/>
        <end position="476"/>
    </location>
</feature>
<dbReference type="Proteomes" id="UP000014074">
    <property type="component" value="Unassembled WGS sequence"/>
</dbReference>
<dbReference type="RefSeq" id="XP_007918126.1">
    <property type="nucleotide sequence ID" value="XM_007919935.1"/>
</dbReference>
<dbReference type="Pfam" id="PF01494">
    <property type="entry name" value="FAD_binding_3"/>
    <property type="match status" value="1"/>
</dbReference>
<evidence type="ECO:0000256" key="9">
    <source>
        <dbReference type="ARBA" id="ARBA00023128"/>
    </source>
</evidence>
<comment type="pathway">
    <text evidence="11">Cofactor biosynthesis; NAD(+) biosynthesis; quinolinate from L-kynurenine: step 1/3.</text>
</comment>
<evidence type="ECO:0000313" key="15">
    <source>
        <dbReference type="Proteomes" id="UP000014074"/>
    </source>
</evidence>
<keyword evidence="7 11" id="KW-0560">Oxidoreductase</keyword>
<keyword evidence="6 11" id="KW-0521">NADP</keyword>
<evidence type="ECO:0000256" key="3">
    <source>
        <dbReference type="ARBA" id="ARBA00022642"/>
    </source>
</evidence>
<dbReference type="EC" id="1.14.13.9" evidence="11"/>
<proteinExistence type="inferred from homology"/>
<evidence type="ECO:0000256" key="5">
    <source>
        <dbReference type="ARBA" id="ARBA00022827"/>
    </source>
</evidence>
<dbReference type="GeneID" id="19328160"/>
<protein>
    <recommendedName>
        <fullName evidence="11">Kynurenine 3-monooxygenase</fullName>
        <ecNumber evidence="11">1.14.13.9</ecNumber>
    </recommendedName>
    <alternativeName>
        <fullName evidence="11">Biosynthesis of nicotinic acid protein 4</fullName>
    </alternativeName>
    <alternativeName>
        <fullName evidence="11">Kynurenine 3-hydroxylase</fullName>
    </alternativeName>
</protein>
<dbReference type="HAMAP" id="MF_01971">
    <property type="entry name" value="Kynurenine_monooxygenase"/>
    <property type="match status" value="1"/>
</dbReference>
<dbReference type="OrthoDB" id="10053569at2759"/>
<evidence type="ECO:0000256" key="7">
    <source>
        <dbReference type="ARBA" id="ARBA00023002"/>
    </source>
</evidence>
<dbReference type="eggNOG" id="KOG2614">
    <property type="taxonomic scope" value="Eukaryota"/>
</dbReference>
<dbReference type="KEGG" id="tmn:UCRPA7_7403"/>
<accession>R8BCS3</accession>
<dbReference type="GO" id="GO:0005741">
    <property type="term" value="C:mitochondrial outer membrane"/>
    <property type="evidence" value="ECO:0007669"/>
    <property type="project" value="UniProtKB-SubCell"/>
</dbReference>
<keyword evidence="8 11" id="KW-0503">Monooxygenase</keyword>
<dbReference type="InterPro" id="IPR027545">
    <property type="entry name" value="Kynurenine_monooxygenase"/>
</dbReference>
<comment type="function">
    <text evidence="11">Catalyzes the hydroxylation of L-kynurenine (L-Kyn) to form 3-hydroxy-L-kynurenine (L-3OHKyn). Required for synthesis of quinolinic acid.</text>
</comment>
<evidence type="ECO:0000259" key="13">
    <source>
        <dbReference type="Pfam" id="PF01494"/>
    </source>
</evidence>
<keyword evidence="3 11" id="KW-0662">Pyridine nucleotide biosynthesis</keyword>
<evidence type="ECO:0000256" key="11">
    <source>
        <dbReference type="HAMAP-Rule" id="MF_03018"/>
    </source>
</evidence>
<keyword evidence="5 11" id="KW-0274">FAD</keyword>
<keyword evidence="15" id="KW-1185">Reference proteome</keyword>
<dbReference type="GO" id="GO:0019805">
    <property type="term" value="P:quinolinate biosynthetic process"/>
    <property type="evidence" value="ECO:0007669"/>
    <property type="project" value="UniProtKB-UniRule"/>
</dbReference>
<comment type="cofactor">
    <cofactor evidence="1 11">
        <name>FAD</name>
        <dbReference type="ChEBI" id="CHEBI:57692"/>
    </cofactor>
</comment>
<evidence type="ECO:0000256" key="8">
    <source>
        <dbReference type="ARBA" id="ARBA00023033"/>
    </source>
</evidence>
<evidence type="ECO:0000256" key="10">
    <source>
        <dbReference type="ARBA" id="ARBA00047818"/>
    </source>
</evidence>
<reference evidence="15" key="1">
    <citation type="journal article" date="2013" name="Genome Announc.">
        <title>Draft genome sequence of the ascomycete Phaeoacremonium aleophilum strain UCR-PA7, a causal agent of the esca disease complex in grapevines.</title>
        <authorList>
            <person name="Blanco-Ulate B."/>
            <person name="Rolshausen P."/>
            <person name="Cantu D."/>
        </authorList>
    </citation>
    <scope>NUCLEOTIDE SEQUENCE [LARGE SCALE GENOMIC DNA]</scope>
    <source>
        <strain evidence="15">UCR-PA7</strain>
    </source>
</reference>
<dbReference type="UniPathway" id="UPA00253">
    <property type="reaction ID" value="UER00328"/>
</dbReference>
<evidence type="ECO:0000256" key="12">
    <source>
        <dbReference type="SAM" id="Phobius"/>
    </source>
</evidence>
<dbReference type="PRINTS" id="PR00420">
    <property type="entry name" value="RNGMNOXGNASE"/>
</dbReference>
<comment type="similarity">
    <text evidence="11">Belongs to the aromatic-ring hydroxylase family. KMO subfamily.</text>
</comment>
<evidence type="ECO:0000256" key="1">
    <source>
        <dbReference type="ARBA" id="ARBA00001974"/>
    </source>
</evidence>
<dbReference type="SUPFAM" id="SSF51905">
    <property type="entry name" value="FAD/NAD(P)-binding domain"/>
    <property type="match status" value="1"/>
</dbReference>
<dbReference type="InterPro" id="IPR036188">
    <property type="entry name" value="FAD/NAD-bd_sf"/>
</dbReference>
<evidence type="ECO:0000256" key="2">
    <source>
        <dbReference type="ARBA" id="ARBA00022630"/>
    </source>
</evidence>
<name>R8BCS3_PHAM7</name>
<dbReference type="InterPro" id="IPR002938">
    <property type="entry name" value="FAD-bd"/>
</dbReference>
<evidence type="ECO:0000256" key="6">
    <source>
        <dbReference type="ARBA" id="ARBA00022857"/>
    </source>
</evidence>
<dbReference type="GO" id="GO:0070189">
    <property type="term" value="P:kynurenine metabolic process"/>
    <property type="evidence" value="ECO:0007669"/>
    <property type="project" value="TreeGrafter"/>
</dbReference>
<dbReference type="PANTHER" id="PTHR46028:SF2">
    <property type="entry name" value="KYNURENINE 3-MONOOXYGENASE"/>
    <property type="match status" value="1"/>
</dbReference>
<dbReference type="GO" id="GO:0043420">
    <property type="term" value="P:anthranilate metabolic process"/>
    <property type="evidence" value="ECO:0007669"/>
    <property type="project" value="UniProtKB-UniRule"/>
</dbReference>
<keyword evidence="12" id="KW-0812">Transmembrane</keyword>
<keyword evidence="12" id="KW-1133">Transmembrane helix</keyword>
<evidence type="ECO:0000256" key="4">
    <source>
        <dbReference type="ARBA" id="ARBA00022787"/>
    </source>
</evidence>
<comment type="subcellular location">
    <subcellularLocation>
        <location evidence="11">Mitochondrion outer membrane</location>
    </subcellularLocation>
</comment>
<dbReference type="GO" id="GO:0004502">
    <property type="term" value="F:kynurenine 3-monooxygenase activity"/>
    <property type="evidence" value="ECO:0007669"/>
    <property type="project" value="UniProtKB-UniRule"/>
</dbReference>
<keyword evidence="11 12" id="KW-0472">Membrane</keyword>
<dbReference type="GO" id="GO:0071949">
    <property type="term" value="F:FAD binding"/>
    <property type="evidence" value="ECO:0007669"/>
    <property type="project" value="InterPro"/>
</dbReference>
<keyword evidence="4 11" id="KW-1000">Mitochondrion outer membrane</keyword>
<dbReference type="EMBL" id="KB933290">
    <property type="protein sequence ID" value="EON97087.1"/>
    <property type="molecule type" value="Genomic_DNA"/>
</dbReference>
<dbReference type="Gene3D" id="3.50.50.60">
    <property type="entry name" value="FAD/NAD(P)-binding domain"/>
    <property type="match status" value="1"/>
</dbReference>
<sequence>MVSPGKIVIVGAGPVGSLAALYAARRGYQVEVYEYRNDLRDPSTTPLNFTKSINLALSERGINAMRHAESGIATGETSLLDHVFGVTIPMRGRMIHGRRPNGELFQEPQDYDVHGRTIFAIDRAGLNKRLLDILESMPNVSFFFNHKLTGADFRTCKAWFEVQGGPKTDGRSKEIEVDFDFMIGADGAHSAVRYHMMKYCRMDYRQEYIDTLWCEFQIAPKKDAEDVKSKFRISPNHLHIWPGKDFMFIAIASDDGSFTCTLFLPSAQFSNLESNPANLPAFFDRYFPGVTSLISPDDLIASFKSNPHLPLINVKCSPYHYSSSVVIVGDAAHAMVPFYGQGMNAGLEDVRVLFSFLDKHDDPGSISQGRAAALAEYTAFRVPDAHAINDLALQNYIEMRSSVLSPAYRLRKILEESLSKYFPGLGWQTKYSRVSFGNERYSDVAVKSERQGRVLIRAFMTAVGLPILAGSILLIFKYKRTINAGLSSLSTWLLQLVQRR</sequence>
<dbReference type="FunFam" id="3.50.50.60:FF:000129">
    <property type="entry name" value="Kynurenine 3-monooxygenase"/>
    <property type="match status" value="1"/>
</dbReference>
<organism evidence="14 15">
    <name type="scientific">Phaeoacremonium minimum (strain UCR-PA7)</name>
    <name type="common">Esca disease fungus</name>
    <name type="synonym">Togninia minima</name>
    <dbReference type="NCBI Taxonomy" id="1286976"/>
    <lineage>
        <taxon>Eukaryota</taxon>
        <taxon>Fungi</taxon>
        <taxon>Dikarya</taxon>
        <taxon>Ascomycota</taxon>
        <taxon>Pezizomycotina</taxon>
        <taxon>Sordariomycetes</taxon>
        <taxon>Sordariomycetidae</taxon>
        <taxon>Togniniales</taxon>
        <taxon>Togniniaceae</taxon>
        <taxon>Phaeoacremonium</taxon>
    </lineage>
</organism>
<evidence type="ECO:0000313" key="14">
    <source>
        <dbReference type="EMBL" id="EON97087.1"/>
    </source>
</evidence>
<dbReference type="HOGENOM" id="CLU_023210_2_1_1"/>
<feature type="domain" description="FAD-binding" evidence="13">
    <location>
        <begin position="7"/>
        <end position="383"/>
    </location>
</feature>
<dbReference type="PANTHER" id="PTHR46028">
    <property type="entry name" value="KYNURENINE 3-MONOOXYGENASE"/>
    <property type="match status" value="1"/>
</dbReference>
<dbReference type="AlphaFoldDB" id="R8BCS3"/>
<keyword evidence="2 11" id="KW-0285">Flavoprotein</keyword>
<gene>
    <name evidence="11" type="primary">BNA4</name>
    <name evidence="14" type="ORF">UCRPA7_7403</name>
</gene>